<dbReference type="CDD" id="cd06225">
    <property type="entry name" value="HAMP"/>
    <property type="match status" value="1"/>
</dbReference>
<reference evidence="18" key="1">
    <citation type="journal article" date="2014" name="Int. J. Syst. Evol. Microbiol.">
        <title>Complete genome sequence of Corynebacterium casei LMG S-19264T (=DSM 44701T), isolated from a smear-ripened cheese.</title>
        <authorList>
            <consortium name="US DOE Joint Genome Institute (JGI-PGF)"/>
            <person name="Walter F."/>
            <person name="Albersmeier A."/>
            <person name="Kalinowski J."/>
            <person name="Ruckert C."/>
        </authorList>
    </citation>
    <scope>NUCLEOTIDE SEQUENCE</scope>
    <source>
        <strain evidence="18">KCTC 12343</strain>
    </source>
</reference>
<dbReference type="GO" id="GO:0005886">
    <property type="term" value="C:plasma membrane"/>
    <property type="evidence" value="ECO:0007669"/>
    <property type="project" value="UniProtKB-SubCell"/>
</dbReference>
<dbReference type="PROSITE" id="PS50109">
    <property type="entry name" value="HIS_KIN"/>
    <property type="match status" value="1"/>
</dbReference>
<evidence type="ECO:0000256" key="4">
    <source>
        <dbReference type="ARBA" id="ARBA00022519"/>
    </source>
</evidence>
<dbReference type="GO" id="GO:0000155">
    <property type="term" value="F:phosphorelay sensor kinase activity"/>
    <property type="evidence" value="ECO:0007669"/>
    <property type="project" value="UniProtKB-UniRule"/>
</dbReference>
<dbReference type="Proteomes" id="UP000628442">
    <property type="component" value="Unassembled WGS sequence"/>
</dbReference>
<comment type="caution">
    <text evidence="18">The sequence shown here is derived from an EMBL/GenBank/DDBJ whole genome shotgun (WGS) entry which is preliminary data.</text>
</comment>
<dbReference type="InterPro" id="IPR003018">
    <property type="entry name" value="GAF"/>
</dbReference>
<dbReference type="Pfam" id="PF13185">
    <property type="entry name" value="GAF_2"/>
    <property type="match status" value="1"/>
</dbReference>
<comment type="subcellular location">
    <subcellularLocation>
        <location evidence="2">Cell inner membrane</location>
        <topology evidence="2">Multi-pass membrane protein</topology>
    </subcellularLocation>
</comment>
<dbReference type="InterPro" id="IPR029016">
    <property type="entry name" value="GAF-like_dom_sf"/>
</dbReference>
<dbReference type="AlphaFoldDB" id="A0AA87XQQ3"/>
<dbReference type="SMART" id="SM00304">
    <property type="entry name" value="HAMP"/>
    <property type="match status" value="1"/>
</dbReference>
<evidence type="ECO:0000259" key="17">
    <source>
        <dbReference type="PROSITE" id="PS50885"/>
    </source>
</evidence>
<evidence type="ECO:0000256" key="8">
    <source>
        <dbReference type="ARBA" id="ARBA00022741"/>
    </source>
</evidence>
<evidence type="ECO:0000256" key="10">
    <source>
        <dbReference type="ARBA" id="ARBA00022840"/>
    </source>
</evidence>
<dbReference type="Pfam" id="PF00672">
    <property type="entry name" value="HAMP"/>
    <property type="match status" value="1"/>
</dbReference>
<dbReference type="EC" id="2.7.13.3" evidence="14"/>
<feature type="transmembrane region" description="Helical" evidence="15">
    <location>
        <begin position="32"/>
        <end position="54"/>
    </location>
</feature>
<evidence type="ECO:0000313" key="18">
    <source>
        <dbReference type="EMBL" id="GGY35256.1"/>
    </source>
</evidence>
<dbReference type="PIRSF" id="PIRSF003167">
    <property type="entry name" value="STHK_NarX/NarQ"/>
    <property type="match status" value="1"/>
</dbReference>
<evidence type="ECO:0000256" key="1">
    <source>
        <dbReference type="ARBA" id="ARBA00000085"/>
    </source>
</evidence>
<protein>
    <recommendedName>
        <fullName evidence="14">Sensor protein</fullName>
        <ecNumber evidence="14">2.7.13.3</ecNumber>
    </recommendedName>
</protein>
<feature type="domain" description="Histidine kinase" evidence="16">
    <location>
        <begin position="463"/>
        <end position="656"/>
    </location>
</feature>
<dbReference type="SUPFAM" id="SSF55874">
    <property type="entry name" value="ATPase domain of HSP90 chaperone/DNA topoisomerase II/histidine kinase"/>
    <property type="match status" value="1"/>
</dbReference>
<proteinExistence type="predicted"/>
<evidence type="ECO:0000256" key="15">
    <source>
        <dbReference type="SAM" id="Phobius"/>
    </source>
</evidence>
<dbReference type="Gene3D" id="1.20.120.960">
    <property type="entry name" value="Histidine kinase NarX, sensor domain"/>
    <property type="match status" value="1"/>
</dbReference>
<dbReference type="InterPro" id="IPR011712">
    <property type="entry name" value="Sig_transdc_His_kin_sub3_dim/P"/>
</dbReference>
<dbReference type="Gene3D" id="3.30.565.10">
    <property type="entry name" value="Histidine kinase-like ATPase, C-terminal domain"/>
    <property type="match status" value="1"/>
</dbReference>
<keyword evidence="6 14" id="KW-0808">Transferase</keyword>
<evidence type="ECO:0000313" key="19">
    <source>
        <dbReference type="Proteomes" id="UP000628442"/>
    </source>
</evidence>
<dbReference type="InterPro" id="IPR003594">
    <property type="entry name" value="HATPase_dom"/>
</dbReference>
<keyword evidence="11 15" id="KW-1133">Transmembrane helix</keyword>
<evidence type="ECO:0000256" key="3">
    <source>
        <dbReference type="ARBA" id="ARBA00022475"/>
    </source>
</evidence>
<dbReference type="Pfam" id="PF13675">
    <property type="entry name" value="PilJ"/>
    <property type="match status" value="1"/>
</dbReference>
<dbReference type="Gene3D" id="1.20.5.1930">
    <property type="match status" value="1"/>
</dbReference>
<dbReference type="GO" id="GO:0046983">
    <property type="term" value="F:protein dimerization activity"/>
    <property type="evidence" value="ECO:0007669"/>
    <property type="project" value="UniProtKB-UniRule"/>
</dbReference>
<evidence type="ECO:0000256" key="11">
    <source>
        <dbReference type="ARBA" id="ARBA00022989"/>
    </source>
</evidence>
<organism evidence="18 19">
    <name type="scientific">Pseudoduganella albidiflava</name>
    <dbReference type="NCBI Taxonomy" id="321983"/>
    <lineage>
        <taxon>Bacteria</taxon>
        <taxon>Pseudomonadati</taxon>
        <taxon>Pseudomonadota</taxon>
        <taxon>Betaproteobacteria</taxon>
        <taxon>Burkholderiales</taxon>
        <taxon>Oxalobacteraceae</taxon>
        <taxon>Telluria group</taxon>
        <taxon>Pseudoduganella</taxon>
    </lineage>
</organism>
<dbReference type="Gene3D" id="3.30.450.40">
    <property type="match status" value="1"/>
</dbReference>
<dbReference type="EMBL" id="BMWV01000003">
    <property type="protein sequence ID" value="GGY35256.1"/>
    <property type="molecule type" value="Genomic_DNA"/>
</dbReference>
<dbReference type="InterPro" id="IPR036890">
    <property type="entry name" value="HATPase_C_sf"/>
</dbReference>
<dbReference type="InterPro" id="IPR029095">
    <property type="entry name" value="NarX-like_N"/>
</dbReference>
<dbReference type="SUPFAM" id="SSF55781">
    <property type="entry name" value="GAF domain-like"/>
    <property type="match status" value="1"/>
</dbReference>
<evidence type="ECO:0000256" key="13">
    <source>
        <dbReference type="ARBA" id="ARBA00023136"/>
    </source>
</evidence>
<dbReference type="GO" id="GO:0005524">
    <property type="term" value="F:ATP binding"/>
    <property type="evidence" value="ECO:0007669"/>
    <property type="project" value="UniProtKB-UniRule"/>
</dbReference>
<keyword evidence="12 14" id="KW-0902">Two-component regulatory system</keyword>
<keyword evidence="13 14" id="KW-0472">Membrane</keyword>
<dbReference type="InterPro" id="IPR042295">
    <property type="entry name" value="NarX-like_N_sf"/>
</dbReference>
<evidence type="ECO:0000259" key="16">
    <source>
        <dbReference type="PROSITE" id="PS50109"/>
    </source>
</evidence>
<dbReference type="Gene3D" id="6.10.340.10">
    <property type="match status" value="1"/>
</dbReference>
<dbReference type="Pfam" id="PF02518">
    <property type="entry name" value="HATPase_c"/>
    <property type="match status" value="1"/>
</dbReference>
<evidence type="ECO:0000256" key="6">
    <source>
        <dbReference type="ARBA" id="ARBA00022679"/>
    </source>
</evidence>
<keyword evidence="3 14" id="KW-1003">Cell membrane</keyword>
<keyword evidence="4 14" id="KW-0997">Cell inner membrane</keyword>
<dbReference type="CDD" id="cd16917">
    <property type="entry name" value="HATPase_UhpB-NarQ-NarX-like"/>
    <property type="match status" value="1"/>
</dbReference>
<dbReference type="SMART" id="SM00387">
    <property type="entry name" value="HATPase_c"/>
    <property type="match status" value="1"/>
</dbReference>
<evidence type="ECO:0000256" key="5">
    <source>
        <dbReference type="ARBA" id="ARBA00022553"/>
    </source>
</evidence>
<keyword evidence="10 14" id="KW-0067">ATP-binding</keyword>
<dbReference type="Pfam" id="PF07730">
    <property type="entry name" value="HisKA_3"/>
    <property type="match status" value="1"/>
</dbReference>
<accession>A0AA87XQQ3</accession>
<dbReference type="InterPro" id="IPR005467">
    <property type="entry name" value="His_kinase_dom"/>
</dbReference>
<evidence type="ECO:0000256" key="12">
    <source>
        <dbReference type="ARBA" id="ARBA00023012"/>
    </source>
</evidence>
<dbReference type="InterPro" id="IPR016380">
    <property type="entry name" value="Sig_transdc_His_kin_NarX/NarQ"/>
</dbReference>
<evidence type="ECO:0000256" key="7">
    <source>
        <dbReference type="ARBA" id="ARBA00022692"/>
    </source>
</evidence>
<dbReference type="PANTHER" id="PTHR24421">
    <property type="entry name" value="NITRATE/NITRITE SENSOR PROTEIN NARX-RELATED"/>
    <property type="match status" value="1"/>
</dbReference>
<evidence type="ECO:0000256" key="2">
    <source>
        <dbReference type="ARBA" id="ARBA00004429"/>
    </source>
</evidence>
<sequence>MRHLAGGAGMRIADMVGAPAHAAWNRLSTKVVGSLLAFLMVALTVIGATLYLSWQLEGSGAAINVTGSLRMHSLRLELAVAGTADPARRDAARADGASQLVRIDAVLETLRVGDPQRPLFLPPSAIIRRGFEHVAGRWHSDLRPAAAALLAQPAIASPQARAFQAQADSFVRDVSGLVEAIERDSENRTFWLRGSQLMLLAFAVGGTVCIVYLLFNLIIAPVASLEAGMARMRERDFAVRLPVDRRDEFGQLAYGFNQMADRLQGVYANLEQLVDSKTAALAAQNRELALLYDSAAFLQKPQRAEAMCDGFLQRLTDYFGADGGSVRVLDPEKGNLHMMVHRGLPAPLVEAERCMKVGECLCGEAVEKKIMVVHDMRRIDRDVQLQCHREGFATVSVFHLYAQGQYLGMFNLHFRRHRELGSADKSLLETLGQLLGTAIENLRLGAREREMAISEERNLVAQGLHDSIAQGLNFLNLQVQMLEDSVRRQQYGDVSGIVPLLRAGVQESYEDVRELLLNFRTRLAEESLLATLQSALGKFERQAGIAATLDADPDGAPFPREHQLQLLFIVQEALSNVRKHAGAGHVQVVLRDRDDFTLAIADDGGGFDMADLERKGDSHVGIHIMRERAQRVGATLDVRSAPGAGTTVTLHLPRERRLAA</sequence>
<keyword evidence="8 14" id="KW-0547">Nucleotide-binding</keyword>
<evidence type="ECO:0000256" key="9">
    <source>
        <dbReference type="ARBA" id="ARBA00022777"/>
    </source>
</evidence>
<comment type="catalytic activity">
    <reaction evidence="1 14">
        <text>ATP + protein L-histidine = ADP + protein N-phospho-L-histidine.</text>
        <dbReference type="EC" id="2.7.13.3"/>
    </reaction>
</comment>
<reference evidence="18" key="2">
    <citation type="submission" date="2022-12" db="EMBL/GenBank/DDBJ databases">
        <authorList>
            <person name="Sun Q."/>
            <person name="Kim S."/>
        </authorList>
    </citation>
    <scope>NUCLEOTIDE SEQUENCE</scope>
    <source>
        <strain evidence="18">KCTC 12343</strain>
    </source>
</reference>
<evidence type="ECO:0000256" key="14">
    <source>
        <dbReference type="PIRNR" id="PIRNR003167"/>
    </source>
</evidence>
<feature type="transmembrane region" description="Helical" evidence="15">
    <location>
        <begin position="197"/>
        <end position="223"/>
    </location>
</feature>
<gene>
    <name evidence="18" type="ORF">GCM10007387_16550</name>
</gene>
<keyword evidence="5" id="KW-0597">Phosphoprotein</keyword>
<dbReference type="SUPFAM" id="SSF158472">
    <property type="entry name" value="HAMP domain-like"/>
    <property type="match status" value="1"/>
</dbReference>
<dbReference type="PROSITE" id="PS50885">
    <property type="entry name" value="HAMP"/>
    <property type="match status" value="1"/>
</dbReference>
<feature type="domain" description="HAMP" evidence="17">
    <location>
        <begin position="216"/>
        <end position="268"/>
    </location>
</feature>
<name>A0AA87XQQ3_9BURK</name>
<dbReference type="InterPro" id="IPR003660">
    <property type="entry name" value="HAMP_dom"/>
</dbReference>
<dbReference type="SMART" id="SM00065">
    <property type="entry name" value="GAF"/>
    <property type="match status" value="1"/>
</dbReference>
<keyword evidence="7 15" id="KW-0812">Transmembrane</keyword>
<dbReference type="InterPro" id="IPR050482">
    <property type="entry name" value="Sensor_HK_TwoCompSys"/>
</dbReference>
<dbReference type="PANTHER" id="PTHR24421:SF10">
    <property type="entry name" value="NITRATE_NITRITE SENSOR PROTEIN NARQ"/>
    <property type="match status" value="1"/>
</dbReference>
<keyword evidence="9 14" id="KW-0418">Kinase</keyword>